<comment type="caution">
    <text evidence="1">The sequence shown here is derived from an EMBL/GenBank/DDBJ whole genome shotgun (WGS) entry which is preliminary data.</text>
</comment>
<dbReference type="PANTHER" id="PTHR19288:SF25">
    <property type="entry name" value="PHOSPHATIDYLGLYCEROPHOSPHATASE GEP4, MITOCHONDRIAL"/>
    <property type="match status" value="1"/>
</dbReference>
<dbReference type="SUPFAM" id="SSF56784">
    <property type="entry name" value="HAD-like"/>
    <property type="match status" value="1"/>
</dbReference>
<dbReference type="InterPro" id="IPR036412">
    <property type="entry name" value="HAD-like_sf"/>
</dbReference>
<dbReference type="InterPro" id="IPR023214">
    <property type="entry name" value="HAD_sf"/>
</dbReference>
<keyword evidence="2" id="KW-1185">Reference proteome</keyword>
<dbReference type="PANTHER" id="PTHR19288">
    <property type="entry name" value="4-NITROPHENYLPHOSPHATASE-RELATED"/>
    <property type="match status" value="1"/>
</dbReference>
<organism evidence="1 2">
    <name type="scientific">Neoarthrinium moseri</name>
    <dbReference type="NCBI Taxonomy" id="1658444"/>
    <lineage>
        <taxon>Eukaryota</taxon>
        <taxon>Fungi</taxon>
        <taxon>Dikarya</taxon>
        <taxon>Ascomycota</taxon>
        <taxon>Pezizomycotina</taxon>
        <taxon>Sordariomycetes</taxon>
        <taxon>Xylariomycetidae</taxon>
        <taxon>Amphisphaeriales</taxon>
        <taxon>Apiosporaceae</taxon>
        <taxon>Neoarthrinium</taxon>
    </lineage>
</organism>
<reference evidence="1" key="1">
    <citation type="submission" date="2021-03" db="EMBL/GenBank/DDBJ databases">
        <title>Revisited historic fungal species revealed as producer of novel bioactive compounds through whole genome sequencing and comparative genomics.</title>
        <authorList>
            <person name="Vignolle G.A."/>
            <person name="Hochenegger N."/>
            <person name="Mach R.L."/>
            <person name="Mach-Aigner A.R."/>
            <person name="Javad Rahimi M."/>
            <person name="Salim K.A."/>
            <person name="Chan C.M."/>
            <person name="Lim L.B.L."/>
            <person name="Cai F."/>
            <person name="Druzhinina I.S."/>
            <person name="U'Ren J.M."/>
            <person name="Derntl C."/>
        </authorList>
    </citation>
    <scope>NUCLEOTIDE SEQUENCE</scope>
    <source>
        <strain evidence="1">TUCIM 5799</strain>
    </source>
</reference>
<dbReference type="Proteomes" id="UP000829685">
    <property type="component" value="Unassembled WGS sequence"/>
</dbReference>
<evidence type="ECO:0000313" key="1">
    <source>
        <dbReference type="EMBL" id="KAI1856089.1"/>
    </source>
</evidence>
<dbReference type="GO" id="GO:0032049">
    <property type="term" value="P:cardiolipin biosynthetic process"/>
    <property type="evidence" value="ECO:0007669"/>
    <property type="project" value="TreeGrafter"/>
</dbReference>
<dbReference type="NCBIfam" id="TIGR01668">
    <property type="entry name" value="YqeG_hyp_ppase"/>
    <property type="match status" value="1"/>
</dbReference>
<dbReference type="InterPro" id="IPR010021">
    <property type="entry name" value="PGPP1/Gep4"/>
</dbReference>
<gene>
    <name evidence="1" type="ORF">JX265_011804</name>
</gene>
<proteinExistence type="predicted"/>
<sequence length="214" mass="23564">MNLNLSGFFGVFKLVAKPSLCLPHSTVAQFSDLPYPLERAFEAQGKKGHIKAVILDKDDCFAYPETSLIHPPYVERFRQLRKEFPGHSLLIVSNTAGAISYDGDGRLASDLESATGVKVLAHRVKKPGCADEIMQHFQKHPEVGVTHPSQVAVVGDRLMTDMMLANTMGSWGIWIRNGVAPPAEKSIFARFEYRLASFLVARGVKAPEPASPFE</sequence>
<dbReference type="InterPro" id="IPR027706">
    <property type="entry name" value="PGP_Pase"/>
</dbReference>
<accession>A0A9P9WBR0</accession>
<dbReference type="AlphaFoldDB" id="A0A9P9WBR0"/>
<evidence type="ECO:0000313" key="2">
    <source>
        <dbReference type="Proteomes" id="UP000829685"/>
    </source>
</evidence>
<dbReference type="GO" id="GO:0008962">
    <property type="term" value="F:phosphatidylglycerophosphatase activity"/>
    <property type="evidence" value="ECO:0007669"/>
    <property type="project" value="InterPro"/>
</dbReference>
<name>A0A9P9WBR0_9PEZI</name>
<dbReference type="Gene3D" id="3.40.50.1000">
    <property type="entry name" value="HAD superfamily/HAD-like"/>
    <property type="match status" value="1"/>
</dbReference>
<dbReference type="OrthoDB" id="198652at2759"/>
<dbReference type="GO" id="GO:0005739">
    <property type="term" value="C:mitochondrion"/>
    <property type="evidence" value="ECO:0007669"/>
    <property type="project" value="TreeGrafter"/>
</dbReference>
<dbReference type="EMBL" id="JAFIMR010000046">
    <property type="protein sequence ID" value="KAI1856089.1"/>
    <property type="molecule type" value="Genomic_DNA"/>
</dbReference>
<protein>
    <submittedName>
        <fullName evidence="1">Uncharacterized protein</fullName>
    </submittedName>
</protein>
<dbReference type="Pfam" id="PF09419">
    <property type="entry name" value="PGP_phosphatase"/>
    <property type="match status" value="1"/>
</dbReference>